<organism evidence="2 3">
    <name type="scientific">Saccharopolyspora rosea</name>
    <dbReference type="NCBI Taxonomy" id="524884"/>
    <lineage>
        <taxon>Bacteria</taxon>
        <taxon>Bacillati</taxon>
        <taxon>Actinomycetota</taxon>
        <taxon>Actinomycetes</taxon>
        <taxon>Pseudonocardiales</taxon>
        <taxon>Pseudonocardiaceae</taxon>
        <taxon>Saccharopolyspora</taxon>
    </lineage>
</organism>
<keyword evidence="1" id="KW-0812">Transmembrane</keyword>
<evidence type="ECO:0000313" key="2">
    <source>
        <dbReference type="EMBL" id="MFD0919506.1"/>
    </source>
</evidence>
<feature type="transmembrane region" description="Helical" evidence="1">
    <location>
        <begin position="69"/>
        <end position="88"/>
    </location>
</feature>
<keyword evidence="1" id="KW-0472">Membrane</keyword>
<feature type="transmembrane region" description="Helical" evidence="1">
    <location>
        <begin position="180"/>
        <end position="197"/>
    </location>
</feature>
<dbReference type="RefSeq" id="WP_263252655.1">
    <property type="nucleotide sequence ID" value="NZ_BAABLT010000001.1"/>
</dbReference>
<comment type="caution">
    <text evidence="2">The sequence shown here is derived from an EMBL/GenBank/DDBJ whole genome shotgun (WGS) entry which is preliminary data.</text>
</comment>
<dbReference type="Proteomes" id="UP001597018">
    <property type="component" value="Unassembled WGS sequence"/>
</dbReference>
<evidence type="ECO:0000256" key="1">
    <source>
        <dbReference type="SAM" id="Phobius"/>
    </source>
</evidence>
<reference evidence="3" key="1">
    <citation type="journal article" date="2019" name="Int. J. Syst. Evol. Microbiol.">
        <title>The Global Catalogue of Microorganisms (GCM) 10K type strain sequencing project: providing services to taxonomists for standard genome sequencing and annotation.</title>
        <authorList>
            <consortium name="The Broad Institute Genomics Platform"/>
            <consortium name="The Broad Institute Genome Sequencing Center for Infectious Disease"/>
            <person name="Wu L."/>
            <person name="Ma J."/>
        </authorList>
    </citation>
    <scope>NUCLEOTIDE SEQUENCE [LARGE SCALE GENOMIC DNA]</scope>
    <source>
        <strain evidence="3">CCUG 56401</strain>
    </source>
</reference>
<proteinExistence type="predicted"/>
<sequence>MTPPPPLEDRADAKPEVRERARAALLDIAPVLCFTLGFVLTDRLAVAVVLALASGVGIGVHRLVRGERVWRTLIALGVVCAGGALAAHTADATDFFLPGLVVQGVTAAVTPVLLVFGWPPLGLVAGLVTGERTRWRRCPTRRRAFTRANLVLLAAKLLVLSVDLPLYSAGQTVALGFTHVAWPFVHGLGALLAWRVFRRATGAHRCATDRCDARTRDPDPSALPRETVR</sequence>
<feature type="transmembrane region" description="Helical" evidence="1">
    <location>
        <begin position="150"/>
        <end position="168"/>
    </location>
</feature>
<dbReference type="InterPro" id="IPR016566">
    <property type="entry name" value="UCP010219"/>
</dbReference>
<keyword evidence="1" id="KW-1133">Transmembrane helix</keyword>
<feature type="transmembrane region" description="Helical" evidence="1">
    <location>
        <begin position="46"/>
        <end position="64"/>
    </location>
</feature>
<keyword evidence="3" id="KW-1185">Reference proteome</keyword>
<dbReference type="Pfam" id="PF11361">
    <property type="entry name" value="DUF3159"/>
    <property type="match status" value="1"/>
</dbReference>
<dbReference type="EMBL" id="JBHTIW010000003">
    <property type="protein sequence ID" value="MFD0919506.1"/>
    <property type="molecule type" value="Genomic_DNA"/>
</dbReference>
<protein>
    <submittedName>
        <fullName evidence="2">DUF3159 domain-containing protein</fullName>
    </submittedName>
</protein>
<feature type="transmembrane region" description="Helical" evidence="1">
    <location>
        <begin position="108"/>
        <end position="129"/>
    </location>
</feature>
<name>A0ABW3FLX3_9PSEU</name>
<accession>A0ABW3FLX3</accession>
<evidence type="ECO:0000313" key="3">
    <source>
        <dbReference type="Proteomes" id="UP001597018"/>
    </source>
</evidence>
<gene>
    <name evidence="2" type="ORF">ACFQ16_07105</name>
</gene>